<dbReference type="InterPro" id="IPR023210">
    <property type="entry name" value="NADP_OxRdtase_dom"/>
</dbReference>
<feature type="compositionally biased region" description="Polar residues" evidence="10">
    <location>
        <begin position="68"/>
        <end position="79"/>
    </location>
</feature>
<dbReference type="Pfam" id="PF00248">
    <property type="entry name" value="Aldo_ket_red"/>
    <property type="match status" value="1"/>
</dbReference>
<sequence length="673" mass="71365">MTKLILSTGNIVSGGPSIIRKPGAYRSNLELTNSLRSNFLAAQQDYSPVEESSPIDDEPVNGNGALNGHSNGFSRNSSGRPRIDVWTARENDALYIPRIDWSYSGLQEEPDNYDITVKLFFLPNAPAHDRAQYVQDALSLVRKELGVTTIDLLIASFPGMSFEGDCEWEADKRNASQGNIEEEVATWTVLENLYNRGEVKALGISEFGTEKLAKFIKKVSVRPAVDQINIKDCCSVPPTLVTLAKTEGVELLVHTDCTDILPRGTLRDLLGHGLQGAGVLADPVEGEDGLEGDLTPEWVVKYTAFVKDRGVIENKGYFAGAELLLLPQQSLGKSLPPLAAKVNVVVNTLQPHLDRLLVPPDNHVLLDPQPVLHQCQDDAAYPRDLAHRLVVDPVVLARVDVGADALLHAVEPHALGHVALDVLADPDEAVDAQRDVHLTRAPRRIHDPLLPLGPHDAAAAAGARDGDEDAVAQLAVLEGARVQAGGAVLVQLLDLGHHQVALREEGPDLQLVRVGALAEDAAGEVDGGNLEDGELRGADVDAPALRLDLDDAADDQVADLGGVAGAEGADGEELVGAGYGAGDGGDDFCRRGGNSTCMGGEMAKVEGGSVERRADEPHPLGVVSDDLTRCDDLVVVAAGALRRAHGDISLDIGAAIRIRIRVGGSGKACGLVV</sequence>
<evidence type="ECO:0000313" key="13">
    <source>
        <dbReference type="Proteomes" id="UP001055115"/>
    </source>
</evidence>
<evidence type="ECO:0000256" key="8">
    <source>
        <dbReference type="ARBA" id="ARBA00031732"/>
    </source>
</evidence>
<dbReference type="RefSeq" id="XP_049134919.1">
    <property type="nucleotide sequence ID" value="XM_049278962.1"/>
</dbReference>
<dbReference type="GO" id="GO:0035226">
    <property type="term" value="F:glutamate-cysteine ligase catalytic subunit binding"/>
    <property type="evidence" value="ECO:0007669"/>
    <property type="project" value="InterPro"/>
</dbReference>
<keyword evidence="12" id="KW-0436">Ligase</keyword>
<dbReference type="GO" id="GO:0006750">
    <property type="term" value="P:glutathione biosynthetic process"/>
    <property type="evidence" value="ECO:0007669"/>
    <property type="project" value="UniProtKB-KW"/>
</dbReference>
<gene>
    <name evidence="12" type="ORF">ColSpa_12750</name>
</gene>
<comment type="caution">
    <text evidence="12">The sequence shown here is derived from an EMBL/GenBank/DDBJ whole genome shotgun (WGS) entry which is preliminary data.</text>
</comment>
<evidence type="ECO:0000256" key="10">
    <source>
        <dbReference type="SAM" id="MobiDB-lite"/>
    </source>
</evidence>
<dbReference type="Proteomes" id="UP001055115">
    <property type="component" value="Unassembled WGS sequence"/>
</dbReference>
<protein>
    <recommendedName>
        <fullName evidence="8">GCS light chain</fullName>
    </recommendedName>
    <alternativeName>
        <fullName evidence="6">Gamma-ECS regulatory subunit</fullName>
    </alternativeName>
    <alternativeName>
        <fullName evidence="9">Gamma-glutamylcysteine synthetase regulatory subunit</fullName>
    </alternativeName>
    <alternativeName>
        <fullName evidence="7">Glutamate--cysteine ligase modifier subunit</fullName>
    </alternativeName>
</protein>
<dbReference type="EMBL" id="BQXU01000072">
    <property type="protein sequence ID" value="GKT52569.1"/>
    <property type="molecule type" value="Genomic_DNA"/>
</dbReference>
<evidence type="ECO:0000256" key="1">
    <source>
        <dbReference type="ARBA" id="ARBA00005006"/>
    </source>
</evidence>
<evidence type="ECO:0000256" key="2">
    <source>
        <dbReference type="ARBA" id="ARBA00008612"/>
    </source>
</evidence>
<evidence type="ECO:0000256" key="6">
    <source>
        <dbReference type="ARBA" id="ARBA00030406"/>
    </source>
</evidence>
<dbReference type="GO" id="GO:0017109">
    <property type="term" value="C:glutamate-cysteine ligase complex"/>
    <property type="evidence" value="ECO:0007669"/>
    <property type="project" value="TreeGrafter"/>
</dbReference>
<proteinExistence type="inferred from homology"/>
<dbReference type="SUPFAM" id="SSF51430">
    <property type="entry name" value="NAD(P)-linked oxidoreductase"/>
    <property type="match status" value="1"/>
</dbReference>
<dbReference type="InterPro" id="IPR032963">
    <property type="entry name" value="Gclm"/>
</dbReference>
<keyword evidence="13" id="KW-1185">Reference proteome</keyword>
<name>A0AA37PI29_9PEZI</name>
<dbReference type="GO" id="GO:0030234">
    <property type="term" value="F:enzyme regulator activity"/>
    <property type="evidence" value="ECO:0007669"/>
    <property type="project" value="TreeGrafter"/>
</dbReference>
<reference evidence="12 13" key="1">
    <citation type="submission" date="2022-03" db="EMBL/GenBank/DDBJ databases">
        <title>Genome data of Colletotrichum spp.</title>
        <authorList>
            <person name="Utami Y.D."/>
            <person name="Hiruma K."/>
        </authorList>
    </citation>
    <scope>NUCLEOTIDE SEQUENCE [LARGE SCALE GENOMIC DNA]</scope>
    <source>
        <strain evidence="12 13">MAFF 239500</strain>
    </source>
</reference>
<evidence type="ECO:0000259" key="11">
    <source>
        <dbReference type="Pfam" id="PF00248"/>
    </source>
</evidence>
<dbReference type="PANTHER" id="PTHR13295:SF4">
    <property type="entry name" value="GLUTAMATE--CYSTEINE LIGASE REGULATORY SUBUNIT"/>
    <property type="match status" value="1"/>
</dbReference>
<comment type="pathway">
    <text evidence="1">Sulfur metabolism; glutathione biosynthesis; glutathione from L-cysteine and L-glutamate: step 1/2.</text>
</comment>
<comment type="similarity">
    <text evidence="2">Belongs to the aldo/keto reductase family. Glutamate--cysteine ligase light chain subfamily.</text>
</comment>
<accession>A0AA37PI29</accession>
<evidence type="ECO:0000256" key="9">
    <source>
        <dbReference type="ARBA" id="ARBA00032926"/>
    </source>
</evidence>
<organism evidence="12 13">
    <name type="scientific">Colletotrichum spaethianum</name>
    <dbReference type="NCBI Taxonomy" id="700344"/>
    <lineage>
        <taxon>Eukaryota</taxon>
        <taxon>Fungi</taxon>
        <taxon>Dikarya</taxon>
        <taxon>Ascomycota</taxon>
        <taxon>Pezizomycotina</taxon>
        <taxon>Sordariomycetes</taxon>
        <taxon>Hypocreomycetidae</taxon>
        <taxon>Glomerellales</taxon>
        <taxon>Glomerellaceae</taxon>
        <taxon>Colletotrichum</taxon>
        <taxon>Colletotrichum spaethianum species complex</taxon>
    </lineage>
</organism>
<dbReference type="Gene3D" id="3.20.20.100">
    <property type="entry name" value="NADP-dependent oxidoreductase domain"/>
    <property type="match status" value="1"/>
</dbReference>
<dbReference type="GeneID" id="73333552"/>
<evidence type="ECO:0000256" key="4">
    <source>
        <dbReference type="ARBA" id="ARBA00022684"/>
    </source>
</evidence>
<keyword evidence="4" id="KW-0317">Glutathione biosynthesis</keyword>
<feature type="region of interest" description="Disordered" evidence="10">
    <location>
        <begin position="46"/>
        <end position="80"/>
    </location>
</feature>
<dbReference type="InterPro" id="IPR036812">
    <property type="entry name" value="NAD(P)_OxRdtase_dom_sf"/>
</dbReference>
<keyword evidence="5" id="KW-0560">Oxidoreductase</keyword>
<evidence type="ECO:0000256" key="7">
    <source>
        <dbReference type="ARBA" id="ARBA00031154"/>
    </source>
</evidence>
<comment type="subunit">
    <text evidence="3">Heterodimer of a catalytic heavy chain and a regulatory light chain.</text>
</comment>
<evidence type="ECO:0000256" key="5">
    <source>
        <dbReference type="ARBA" id="ARBA00023002"/>
    </source>
</evidence>
<evidence type="ECO:0000256" key="3">
    <source>
        <dbReference type="ARBA" id="ARBA00011532"/>
    </source>
</evidence>
<dbReference type="GO" id="GO:0016491">
    <property type="term" value="F:oxidoreductase activity"/>
    <property type="evidence" value="ECO:0007669"/>
    <property type="project" value="UniProtKB-KW"/>
</dbReference>
<dbReference type="PANTHER" id="PTHR13295">
    <property type="entry name" value="GLUTAMATE CYSTEINE LIGASE REGULATORY SUBUNIT"/>
    <property type="match status" value="1"/>
</dbReference>
<dbReference type="AlphaFoldDB" id="A0AA37PI29"/>
<feature type="domain" description="NADP-dependent oxidoreductase" evidence="11">
    <location>
        <begin position="108"/>
        <end position="253"/>
    </location>
</feature>
<dbReference type="GO" id="GO:0016874">
    <property type="term" value="F:ligase activity"/>
    <property type="evidence" value="ECO:0007669"/>
    <property type="project" value="UniProtKB-KW"/>
</dbReference>
<evidence type="ECO:0000313" key="12">
    <source>
        <dbReference type="EMBL" id="GKT52569.1"/>
    </source>
</evidence>